<dbReference type="PIRSF" id="PIRSF000381">
    <property type="entry name" value="MetH"/>
    <property type="match status" value="1"/>
</dbReference>
<dbReference type="InterPro" id="IPR036724">
    <property type="entry name" value="Cobalamin-bd_sf"/>
</dbReference>
<dbReference type="NCBIfam" id="TIGR02082">
    <property type="entry name" value="metH"/>
    <property type="match status" value="1"/>
</dbReference>
<evidence type="ECO:0000313" key="31">
    <source>
        <dbReference type="Proteomes" id="UP000271587"/>
    </source>
</evidence>
<evidence type="ECO:0000259" key="26">
    <source>
        <dbReference type="PROSITE" id="PS50972"/>
    </source>
</evidence>
<dbReference type="PROSITE" id="PS51337">
    <property type="entry name" value="B12_BINDING_NTER"/>
    <property type="match status" value="1"/>
</dbReference>
<evidence type="ECO:0000256" key="18">
    <source>
        <dbReference type="ARBA" id="ARBA00025552"/>
    </source>
</evidence>
<dbReference type="UniPathway" id="UPA00051">
    <property type="reaction ID" value="UER00081"/>
</dbReference>
<name>A0A3G6J072_9CORY</name>
<dbReference type="Gene3D" id="3.20.20.330">
    <property type="entry name" value="Homocysteine-binding-like domain"/>
    <property type="match status" value="1"/>
</dbReference>
<dbReference type="PANTHER" id="PTHR45833:SF1">
    <property type="entry name" value="METHIONINE SYNTHASE"/>
    <property type="match status" value="1"/>
</dbReference>
<comment type="similarity">
    <text evidence="5">Belongs to the vitamin-B12 dependent methionine synthase family.</text>
</comment>
<dbReference type="InterPro" id="IPR036594">
    <property type="entry name" value="Meth_synthase_dom"/>
</dbReference>
<dbReference type="GO" id="GO:0005829">
    <property type="term" value="C:cytosol"/>
    <property type="evidence" value="ECO:0007669"/>
    <property type="project" value="TreeGrafter"/>
</dbReference>
<dbReference type="InterPro" id="IPR033706">
    <property type="entry name" value="Met_synthase_B12-bd"/>
</dbReference>
<evidence type="ECO:0000256" key="8">
    <source>
        <dbReference type="ARBA" id="ARBA00022603"/>
    </source>
</evidence>
<evidence type="ECO:0000259" key="27">
    <source>
        <dbReference type="PROSITE" id="PS50974"/>
    </source>
</evidence>
<keyword evidence="8 20" id="KW-0489">Methyltransferase</keyword>
<evidence type="ECO:0000259" key="25">
    <source>
        <dbReference type="PROSITE" id="PS50970"/>
    </source>
</evidence>
<dbReference type="EC" id="2.1.1.13" evidence="6 19"/>
<dbReference type="SUPFAM" id="SSF47644">
    <property type="entry name" value="Methionine synthase domain"/>
    <property type="match status" value="1"/>
</dbReference>
<dbReference type="SUPFAM" id="SSF52242">
    <property type="entry name" value="Cobalamin (vitamin B12)-binding domain"/>
    <property type="match status" value="1"/>
</dbReference>
<feature type="domain" description="B12-binding" evidence="28">
    <location>
        <begin position="729"/>
        <end position="865"/>
    </location>
</feature>
<keyword evidence="17 20" id="KW-0170">Cobalt</keyword>
<dbReference type="FunFam" id="3.20.20.20:FF:000007">
    <property type="entry name" value="Methionine synthase"/>
    <property type="match status" value="1"/>
</dbReference>
<feature type="domain" description="B12-binding N-terminal" evidence="29">
    <location>
        <begin position="635"/>
        <end position="728"/>
    </location>
</feature>
<evidence type="ECO:0000256" key="14">
    <source>
        <dbReference type="ARBA" id="ARBA00022737"/>
    </source>
</evidence>
<comment type="cofactor">
    <cofactor evidence="3 20 21">
        <name>methylcob(III)alamin</name>
        <dbReference type="ChEBI" id="CHEBI:28115"/>
    </cofactor>
</comment>
<evidence type="ECO:0000256" key="2">
    <source>
        <dbReference type="ARBA" id="ARBA00001947"/>
    </source>
</evidence>
<dbReference type="PROSITE" id="PS51332">
    <property type="entry name" value="B12_BINDING"/>
    <property type="match status" value="1"/>
</dbReference>
<dbReference type="GO" id="GO:0050667">
    <property type="term" value="P:homocysteine metabolic process"/>
    <property type="evidence" value="ECO:0007669"/>
    <property type="project" value="TreeGrafter"/>
</dbReference>
<feature type="binding site" evidence="22">
    <location>
        <begin position="1188"/>
        <end position="1189"/>
    </location>
    <ligand>
        <name>S-adenosyl-L-methionine</name>
        <dbReference type="ChEBI" id="CHEBI:59789"/>
    </ligand>
</feature>
<dbReference type="Pfam" id="PF02574">
    <property type="entry name" value="S-methyl_trans"/>
    <property type="match status" value="1"/>
</dbReference>
<evidence type="ECO:0000256" key="19">
    <source>
        <dbReference type="NCBIfam" id="TIGR02082"/>
    </source>
</evidence>
<evidence type="ECO:0000256" key="24">
    <source>
        <dbReference type="SAM" id="MobiDB-lite"/>
    </source>
</evidence>
<proteinExistence type="inferred from homology"/>
<comment type="cofactor">
    <cofactor evidence="2 20 23">
        <name>Zn(2+)</name>
        <dbReference type="ChEBI" id="CHEBI:29105"/>
    </cofactor>
</comment>
<dbReference type="SMART" id="SM01018">
    <property type="entry name" value="B12-binding_2"/>
    <property type="match status" value="1"/>
</dbReference>
<dbReference type="GO" id="GO:0031419">
    <property type="term" value="F:cobalamin binding"/>
    <property type="evidence" value="ECO:0007669"/>
    <property type="project" value="UniProtKB-UniRule"/>
</dbReference>
<keyword evidence="31" id="KW-1185">Reference proteome</keyword>
<dbReference type="PANTHER" id="PTHR45833">
    <property type="entry name" value="METHIONINE SYNTHASE"/>
    <property type="match status" value="1"/>
</dbReference>
<comment type="domain">
    <text evidence="20">Modular enzyme with four functionally distinct domains. The isolated Hcy-binding domain catalyzes methyl transfer from free methylcobalamin to homocysteine. The Hcy-binding domain in association with the pterin-binding domain catalyzes the methylation of cob(I)alamin by methyltetrahydrofolate and the methylation of homocysteine. The B12-binding domain binds the cofactor. The AdoMet activation domain binds S-adenosyl-L-methionine. Under aerobic conditions cob(I)alamin can be converted to inactive cob(II)alamin. Reductive methylation by S-adenosyl-L-methionine and flavodoxin regenerates methylcobalamin.</text>
</comment>
<feature type="binding site" evidence="22">
    <location>
        <position position="939"/>
    </location>
    <ligand>
        <name>S-adenosyl-L-methionine</name>
        <dbReference type="ChEBI" id="CHEBI:59789"/>
    </ligand>
</feature>
<keyword evidence="10 20" id="KW-0846">Cobalamin</keyword>
<evidence type="ECO:0000259" key="29">
    <source>
        <dbReference type="PROSITE" id="PS51337"/>
    </source>
</evidence>
<evidence type="ECO:0000256" key="17">
    <source>
        <dbReference type="ARBA" id="ARBA00023285"/>
    </source>
</evidence>
<dbReference type="CDD" id="cd02069">
    <property type="entry name" value="methionine_synthase_B12_BD"/>
    <property type="match status" value="1"/>
</dbReference>
<organism evidence="30 31">
    <name type="scientific">Corynebacterium gerontici</name>
    <dbReference type="NCBI Taxonomy" id="2079234"/>
    <lineage>
        <taxon>Bacteria</taxon>
        <taxon>Bacillati</taxon>
        <taxon>Actinomycetota</taxon>
        <taxon>Actinomycetes</taxon>
        <taxon>Mycobacteriales</taxon>
        <taxon>Corynebacteriaceae</taxon>
        <taxon>Corynebacterium</taxon>
    </lineage>
</organism>
<feature type="binding site" evidence="21 23">
    <location>
        <position position="297"/>
    </location>
    <ligand>
        <name>Zn(2+)</name>
        <dbReference type="ChEBI" id="CHEBI:29105"/>
    </ligand>
</feature>
<dbReference type="InterPro" id="IPR003759">
    <property type="entry name" value="Cbl-bd_cap"/>
</dbReference>
<dbReference type="SUPFAM" id="SSF82282">
    <property type="entry name" value="Homocysteine S-methyltransferase"/>
    <property type="match status" value="1"/>
</dbReference>
<dbReference type="InterPro" id="IPR006158">
    <property type="entry name" value="Cobalamin-bd"/>
</dbReference>
<dbReference type="InterPro" id="IPR011005">
    <property type="entry name" value="Dihydropteroate_synth-like_sf"/>
</dbReference>
<dbReference type="OrthoDB" id="9803687at2"/>
<feature type="region of interest" description="Disordered" evidence="24">
    <location>
        <begin position="881"/>
        <end position="905"/>
    </location>
</feature>
<dbReference type="Gene3D" id="3.40.50.280">
    <property type="entry name" value="Cobalamin-binding domain"/>
    <property type="match status" value="1"/>
</dbReference>
<evidence type="ECO:0000256" key="5">
    <source>
        <dbReference type="ARBA" id="ARBA00010398"/>
    </source>
</evidence>
<accession>A0A3G6J072</accession>
<feature type="domain" description="AdoMet activation" evidence="27">
    <location>
        <begin position="892"/>
        <end position="1191"/>
    </location>
</feature>
<evidence type="ECO:0000256" key="3">
    <source>
        <dbReference type="ARBA" id="ARBA00001956"/>
    </source>
</evidence>
<evidence type="ECO:0000256" key="4">
    <source>
        <dbReference type="ARBA" id="ARBA00005178"/>
    </source>
</evidence>
<dbReference type="SUPFAM" id="SSF56507">
    <property type="entry name" value="Methionine synthase activation domain-like"/>
    <property type="match status" value="1"/>
</dbReference>
<comment type="pathway">
    <text evidence="4 20">Amino-acid biosynthesis; L-methionine biosynthesis via de novo pathway; L-methionine from L-homocysteine (MetH route): step 1/1.</text>
</comment>
<evidence type="ECO:0000256" key="22">
    <source>
        <dbReference type="PIRSR" id="PIRSR000381-2"/>
    </source>
</evidence>
<dbReference type="FunFam" id="3.40.50.280:FF:000004">
    <property type="entry name" value="Methionine synthase"/>
    <property type="match status" value="1"/>
</dbReference>
<keyword evidence="12 20" id="KW-0949">S-adenosyl-L-methionine</keyword>
<evidence type="ECO:0000259" key="28">
    <source>
        <dbReference type="PROSITE" id="PS51332"/>
    </source>
</evidence>
<dbReference type="KEGG" id="cgk:CGERO_05615"/>
<feature type="binding site" evidence="22">
    <location>
        <position position="844"/>
    </location>
    <ligand>
        <name>methylcob(III)alamin</name>
        <dbReference type="ChEBI" id="CHEBI:28115"/>
    </ligand>
</feature>
<feature type="binding site" evidence="22">
    <location>
        <begin position="739"/>
        <end position="743"/>
    </location>
    <ligand>
        <name>methylcob(III)alamin</name>
        <dbReference type="ChEBI" id="CHEBI:28115"/>
    </ligand>
</feature>
<dbReference type="GO" id="GO:0008270">
    <property type="term" value="F:zinc ion binding"/>
    <property type="evidence" value="ECO:0007669"/>
    <property type="project" value="UniProtKB-UniRule"/>
</dbReference>
<dbReference type="FunFam" id="1.10.1240.10:FF:000002">
    <property type="entry name" value="Methionine synthase"/>
    <property type="match status" value="1"/>
</dbReference>
<dbReference type="InterPro" id="IPR011822">
    <property type="entry name" value="MetH"/>
</dbReference>
<dbReference type="RefSeq" id="WP_123934023.1">
    <property type="nucleotide sequence ID" value="NZ_CP033897.1"/>
</dbReference>
<evidence type="ECO:0000256" key="12">
    <source>
        <dbReference type="ARBA" id="ARBA00022691"/>
    </source>
</evidence>
<dbReference type="CDD" id="cd00740">
    <property type="entry name" value="MeTr"/>
    <property type="match status" value="1"/>
</dbReference>
<evidence type="ECO:0000256" key="13">
    <source>
        <dbReference type="ARBA" id="ARBA00022723"/>
    </source>
</evidence>
<dbReference type="Pfam" id="PF00809">
    <property type="entry name" value="Pterin_bind"/>
    <property type="match status" value="1"/>
</dbReference>
<dbReference type="Pfam" id="PF02965">
    <property type="entry name" value="Met_synt_B12"/>
    <property type="match status" value="1"/>
</dbReference>
<dbReference type="GO" id="GO:0008705">
    <property type="term" value="F:methionine synthase activity"/>
    <property type="evidence" value="ECO:0007669"/>
    <property type="project" value="UniProtKB-UniRule"/>
</dbReference>
<dbReference type="GO" id="GO:0032259">
    <property type="term" value="P:methylation"/>
    <property type="evidence" value="ECO:0007669"/>
    <property type="project" value="UniProtKB-KW"/>
</dbReference>
<evidence type="ECO:0000256" key="21">
    <source>
        <dbReference type="PIRSR" id="PIRSR000381-1"/>
    </source>
</evidence>
<evidence type="ECO:0000256" key="23">
    <source>
        <dbReference type="PROSITE-ProRule" id="PRU00333"/>
    </source>
</evidence>
<dbReference type="PROSITE" id="PS50970">
    <property type="entry name" value="HCY"/>
    <property type="match status" value="1"/>
</dbReference>
<dbReference type="Gene3D" id="3.20.20.20">
    <property type="entry name" value="Dihydropteroate synthase-like"/>
    <property type="match status" value="1"/>
</dbReference>
<dbReference type="InterPro" id="IPR000489">
    <property type="entry name" value="Pterin-binding_dom"/>
</dbReference>
<feature type="binding site" evidence="21 23">
    <location>
        <position position="230"/>
    </location>
    <ligand>
        <name>Zn(2+)</name>
        <dbReference type="ChEBI" id="CHEBI:29105"/>
    </ligand>
</feature>
<feature type="domain" description="Hcy-binding" evidence="25">
    <location>
        <begin position="6"/>
        <end position="311"/>
    </location>
</feature>
<feature type="binding site" description="axial binding residue" evidence="21">
    <location>
        <position position="742"/>
    </location>
    <ligand>
        <name>methylcob(III)alamin</name>
        <dbReference type="ChEBI" id="CHEBI:28115"/>
    </ligand>
    <ligandPart>
        <name>Co</name>
        <dbReference type="ChEBI" id="CHEBI:27638"/>
    </ligandPart>
</feature>
<dbReference type="Gene3D" id="1.10.1240.10">
    <property type="entry name" value="Methionine synthase domain"/>
    <property type="match status" value="1"/>
</dbReference>
<dbReference type="SUPFAM" id="SSF51717">
    <property type="entry name" value="Dihydropteroate synthetase-like"/>
    <property type="match status" value="1"/>
</dbReference>
<dbReference type="PROSITE" id="PS50972">
    <property type="entry name" value="PTERIN_BINDING"/>
    <property type="match status" value="1"/>
</dbReference>
<sequence>MTTATQSPFLQALQHHVLIGDGAMGTQLQGFDLDIDQDFLGLEGCNEILNHTRPDVVASIHRAYFEAGADLVETNTFGCNLPNLADYDIADRCRELAFKGANIAREVADEMEPGREGLRRFVVGSMGPGTKLPSLGHAPFGDLRDHYREAALGMVEGGVDAILIETAQDLLQVKAAVHGCKQAFDALGRSVPLICHVTVETTGTMLLGSEIGAALTAIEPLGVDMIGLNCATGPDEMSEHLRYLSQNANMPVSVMPNAGLPELGPNGAVYPLGPSELADALYRFVEDYGLAMVGGCCGTTPEHITAVRDRIVGNATQAQRHAEPLDAVSSLYSSVPLTHDTGITMIGERTNANGSKAFREAILSGDWETCIEIAKQQTRDGAHMVDLCVDYVGRDGTQDMSQLASLLATSSTLPVMIDSTEPEVIRVGLEHFGGRCAVNSVNFEDGDGPDSRYQKIMRLVQLHGAAVVALTIDEEGQARTAEDKIRIAERLIEDITTTWGLDERDIIVDCLTFPISTGQEETRRDGIETIEAIRELKRRHPNIHTTLGLSNISFGLNPAARQVLNSVFLHECVQAGLDSAIAHSSKILPMNRIDERQREVALDMVYDRRRKDYDPLQTFMELFEGVSAASSKDARAEALAAMPLFERIAQRVIDGEKNGIEDDLKAGMEQKTPLQIINEDLLAGMKTVGELFGSGQMQLPFVLQSAETMKHAVAHLEQFMEAKDDSGSNGTIVIATVKGDVHDIGKNLVDIILSNNGFNVVNIGIKQPISNILEAAEKHNAHAIGMSGLLVKSTVIMKENLQEMNAVSKAHFPVILGGAALTRAYVEDDLAEVYEGEVHYAKDAFESLRLMQEFMARINGESIEVDAEELAAIEKKRAERKARRERSQQIAEKRKAEAQPVEVPQRSEVAPDVPVATPPFWGTRVVKGIALAEFLPTLDERALFMGRWGLKATRGGEGPSYEELVETDGRPRLRYWLDRLKAEGILDHAALVYGYFPAVSKGNTVILLAEPDPNAEEIARFEFPRQQRGKFLCIADFIRDRALAQQTGQVDVFPMQLVTMGQPIADFANKLFAEDNYRDYLEVHGVGVQLTEALAEYWHARIRHDLQLADGTRASDEDAANPERFFNLDYRGARYSFGYGSCPELEDRRTLVALLKPERLGVRLSEELQLHPEQSTDAFVLYHPEAKYFNV</sequence>
<dbReference type="Gene3D" id="3.10.196.10">
    <property type="entry name" value="Vitamin B12-dependent methionine synthase, activation domain"/>
    <property type="match status" value="1"/>
</dbReference>
<evidence type="ECO:0000256" key="9">
    <source>
        <dbReference type="ARBA" id="ARBA00022605"/>
    </source>
</evidence>
<dbReference type="AlphaFoldDB" id="A0A3G6J072"/>
<keyword evidence="14" id="KW-0677">Repeat</keyword>
<dbReference type="GO" id="GO:0046653">
    <property type="term" value="P:tetrahydrofolate metabolic process"/>
    <property type="evidence" value="ECO:0007669"/>
    <property type="project" value="TreeGrafter"/>
</dbReference>
<evidence type="ECO:0000256" key="16">
    <source>
        <dbReference type="ARBA" id="ARBA00023167"/>
    </source>
</evidence>
<dbReference type="InterPro" id="IPR036589">
    <property type="entry name" value="HCY_dom_sf"/>
</dbReference>
<dbReference type="InterPro" id="IPR050554">
    <property type="entry name" value="Met_Synthase/Corrinoid"/>
</dbReference>
<reference evidence="30 31" key="1">
    <citation type="submission" date="2018-11" db="EMBL/GenBank/DDBJ databases">
        <authorList>
            <person name="Kleinhagauer T."/>
            <person name="Glaeser S.P."/>
            <person name="Spergser J."/>
            <person name="Ruckert C."/>
            <person name="Kaempfer P."/>
            <person name="Busse H.-J."/>
        </authorList>
    </citation>
    <scope>NUCLEOTIDE SEQUENCE [LARGE SCALE GENOMIC DNA]</scope>
    <source>
        <strain evidence="30 31">W8</strain>
    </source>
</reference>
<dbReference type="Pfam" id="PF02310">
    <property type="entry name" value="B12-binding"/>
    <property type="match status" value="1"/>
</dbReference>
<keyword evidence="9 20" id="KW-0028">Amino-acid biosynthesis</keyword>
<dbReference type="InterPro" id="IPR037010">
    <property type="entry name" value="VitB12-dep_Met_synth_activ_sf"/>
</dbReference>
<evidence type="ECO:0000256" key="7">
    <source>
        <dbReference type="ARBA" id="ARBA00013998"/>
    </source>
</evidence>
<dbReference type="EMBL" id="CP033897">
    <property type="protein sequence ID" value="AZA11431.1"/>
    <property type="molecule type" value="Genomic_DNA"/>
</dbReference>
<dbReference type="InterPro" id="IPR004223">
    <property type="entry name" value="VitB12-dep_Met_synth_activ_dom"/>
</dbReference>
<protein>
    <recommendedName>
        <fullName evidence="7 19">Methionine synthase</fullName>
        <ecNumber evidence="6 19">2.1.1.13</ecNumber>
    </recommendedName>
    <alternativeName>
        <fullName evidence="20">5-methyltetrahydrofolate--homocysteine methyltransferase</fullName>
    </alternativeName>
</protein>
<gene>
    <name evidence="30" type="primary">metH</name>
    <name evidence="30" type="ORF">CGERO_05615</name>
</gene>
<dbReference type="Pfam" id="PF02607">
    <property type="entry name" value="B12-binding_2"/>
    <property type="match status" value="1"/>
</dbReference>
<evidence type="ECO:0000313" key="30">
    <source>
        <dbReference type="EMBL" id="AZA11431.1"/>
    </source>
</evidence>
<evidence type="ECO:0000256" key="1">
    <source>
        <dbReference type="ARBA" id="ARBA00001700"/>
    </source>
</evidence>
<evidence type="ECO:0000256" key="20">
    <source>
        <dbReference type="PIRNR" id="PIRNR000381"/>
    </source>
</evidence>
<dbReference type="FunFam" id="3.20.20.330:FF:000001">
    <property type="entry name" value="Methionine synthase"/>
    <property type="match status" value="1"/>
</dbReference>
<feature type="binding site" evidence="22">
    <location>
        <position position="787"/>
    </location>
    <ligand>
        <name>methylcob(III)alamin</name>
        <dbReference type="ChEBI" id="CHEBI:28115"/>
    </ligand>
</feature>
<feature type="compositionally biased region" description="Basic and acidic residues" evidence="24">
    <location>
        <begin position="885"/>
        <end position="897"/>
    </location>
</feature>
<keyword evidence="13 20" id="KW-0479">Metal-binding</keyword>
<dbReference type="PROSITE" id="PS50974">
    <property type="entry name" value="ADOMET_ACTIVATION"/>
    <property type="match status" value="1"/>
</dbReference>
<feature type="binding site" evidence="21 23">
    <location>
        <position position="296"/>
    </location>
    <ligand>
        <name>Zn(2+)</name>
        <dbReference type="ChEBI" id="CHEBI:29105"/>
    </ligand>
</feature>
<evidence type="ECO:0000256" key="10">
    <source>
        <dbReference type="ARBA" id="ARBA00022628"/>
    </source>
</evidence>
<evidence type="ECO:0000256" key="6">
    <source>
        <dbReference type="ARBA" id="ARBA00012032"/>
    </source>
</evidence>
<comment type="catalytic activity">
    <reaction evidence="1 20">
        <text>(6S)-5-methyl-5,6,7,8-tetrahydrofolate + L-homocysteine = (6S)-5,6,7,8-tetrahydrofolate + L-methionine</text>
        <dbReference type="Rhea" id="RHEA:11172"/>
        <dbReference type="ChEBI" id="CHEBI:18608"/>
        <dbReference type="ChEBI" id="CHEBI:57453"/>
        <dbReference type="ChEBI" id="CHEBI:57844"/>
        <dbReference type="ChEBI" id="CHEBI:58199"/>
        <dbReference type="EC" id="2.1.1.13"/>
    </reaction>
</comment>
<evidence type="ECO:0000256" key="11">
    <source>
        <dbReference type="ARBA" id="ARBA00022679"/>
    </source>
</evidence>
<keyword evidence="16 20" id="KW-0486">Methionine biosynthesis</keyword>
<keyword evidence="11 20" id="KW-0808">Transferase</keyword>
<dbReference type="Proteomes" id="UP000271587">
    <property type="component" value="Chromosome"/>
</dbReference>
<feature type="binding site" evidence="22">
    <location>
        <position position="1134"/>
    </location>
    <ligand>
        <name>S-adenosyl-L-methionine</name>
        <dbReference type="ChEBI" id="CHEBI:59789"/>
    </ligand>
</feature>
<dbReference type="InterPro" id="IPR003726">
    <property type="entry name" value="HCY_dom"/>
</dbReference>
<evidence type="ECO:0000256" key="15">
    <source>
        <dbReference type="ARBA" id="ARBA00022833"/>
    </source>
</evidence>
<keyword evidence="15 20" id="KW-0862">Zinc</keyword>
<comment type="function">
    <text evidence="18 20">Catalyzes the transfer of a methyl group from methyl-cobalamin to homocysteine, yielding enzyme-bound cob(I)alamin and methionine. Subsequently, remethylates the cofactor using methyltetrahydrofolate.</text>
</comment>
<feature type="domain" description="Pterin-binding" evidence="26">
    <location>
        <begin position="343"/>
        <end position="606"/>
    </location>
</feature>